<keyword evidence="7" id="KW-1185">Reference proteome</keyword>
<evidence type="ECO:0000256" key="3">
    <source>
        <dbReference type="ARBA" id="ARBA00022679"/>
    </source>
</evidence>
<evidence type="ECO:0000313" key="6">
    <source>
        <dbReference type="EnsemblPlants" id="ONIVA03G32330.1"/>
    </source>
</evidence>
<feature type="compositionally biased region" description="Low complexity" evidence="4">
    <location>
        <begin position="296"/>
        <end position="309"/>
    </location>
</feature>
<evidence type="ECO:0000313" key="7">
    <source>
        <dbReference type="Proteomes" id="UP000006591"/>
    </source>
</evidence>
<keyword evidence="5" id="KW-0732">Signal</keyword>
<dbReference type="PANTHER" id="PTHR48049">
    <property type="entry name" value="GLYCOSYLTRANSFERASE"/>
    <property type="match status" value="1"/>
</dbReference>
<reference evidence="6" key="1">
    <citation type="submission" date="2015-04" db="UniProtKB">
        <authorList>
            <consortium name="EnsemblPlants"/>
        </authorList>
    </citation>
    <scope>IDENTIFICATION</scope>
    <source>
        <strain evidence="6">SL10</strain>
    </source>
</reference>
<feature type="chain" id="PRO_5002360700" evidence="5">
    <location>
        <begin position="22"/>
        <end position="772"/>
    </location>
</feature>
<dbReference type="PANTHER" id="PTHR48049:SF60">
    <property type="entry name" value="UDP-GLYCOSYLTRANSFERASE 91B1"/>
    <property type="match status" value="1"/>
</dbReference>
<dbReference type="eggNOG" id="KOG1192">
    <property type="taxonomic scope" value="Eukaryota"/>
</dbReference>
<dbReference type="Gramene" id="ONIVA03G32330.1">
    <property type="protein sequence ID" value="ONIVA03G32330.1"/>
    <property type="gene ID" value="ONIVA03G32330"/>
</dbReference>
<dbReference type="OMA" id="KQRRCGK"/>
<keyword evidence="2" id="KW-0328">Glycosyltransferase</keyword>
<dbReference type="EnsemblPlants" id="ONIVA03G32330.1">
    <property type="protein sequence ID" value="ONIVA03G32330.1"/>
    <property type="gene ID" value="ONIVA03G32330"/>
</dbReference>
<accession>A0A0E0GSF9</accession>
<organism evidence="6">
    <name type="scientific">Oryza nivara</name>
    <name type="common">Indian wild rice</name>
    <name type="synonym">Oryza sativa f. spontanea</name>
    <dbReference type="NCBI Taxonomy" id="4536"/>
    <lineage>
        <taxon>Eukaryota</taxon>
        <taxon>Viridiplantae</taxon>
        <taxon>Streptophyta</taxon>
        <taxon>Embryophyta</taxon>
        <taxon>Tracheophyta</taxon>
        <taxon>Spermatophyta</taxon>
        <taxon>Magnoliopsida</taxon>
        <taxon>Liliopsida</taxon>
        <taxon>Poales</taxon>
        <taxon>Poaceae</taxon>
        <taxon>BOP clade</taxon>
        <taxon>Oryzoideae</taxon>
        <taxon>Oryzeae</taxon>
        <taxon>Oryzinae</taxon>
        <taxon>Oryza</taxon>
    </lineage>
</organism>
<evidence type="ECO:0000256" key="4">
    <source>
        <dbReference type="SAM" id="MobiDB-lite"/>
    </source>
</evidence>
<dbReference type="AlphaFoldDB" id="A0A0E0GSF9"/>
<dbReference type="CDD" id="cd03784">
    <property type="entry name" value="GT1_Gtf-like"/>
    <property type="match status" value="1"/>
</dbReference>
<dbReference type="GO" id="GO:0035251">
    <property type="term" value="F:UDP-glucosyltransferase activity"/>
    <property type="evidence" value="ECO:0007669"/>
    <property type="project" value="InterPro"/>
</dbReference>
<dbReference type="FunFam" id="3.40.50.2000:FF:000037">
    <property type="entry name" value="Glycosyltransferase"/>
    <property type="match status" value="1"/>
</dbReference>
<comment type="similarity">
    <text evidence="1">Belongs to the UDP-glycosyltransferase family.</text>
</comment>
<dbReference type="Pfam" id="PF00201">
    <property type="entry name" value="UDPGT"/>
    <property type="match status" value="1"/>
</dbReference>
<protein>
    <submittedName>
        <fullName evidence="6">Uncharacterized protein</fullName>
    </submittedName>
</protein>
<feature type="region of interest" description="Disordered" evidence="4">
    <location>
        <begin position="120"/>
        <end position="141"/>
    </location>
</feature>
<sequence length="772" mass="83620">MHVVICPLLAFGHLLPCLDLAQRLACGHRVSFVSTPRNISRLPPVRPSLAPLVSFVALPLPRVEGLPNGAESTHDVPHDRPDMVELHLRAFDGLAAPFSEFLGTACADWVVPTSSAPRQTLSSNIHRNSSRPGTPAPSGRLLCPITPHSNTLERAAEKLVRSSRQNARARSLLAFTSPPLPYRDVFRSLLGLQMGRKQLNIAHETNGRRTGTLPLNLCRWMWKQRRCGKLRPSDVEFNTSRSNEAISPIGASLVNLQSIQSPNPRAVLPIASSGVRAVFIGRARTSTPTPPHAKPARSAAPRAHRPPSSVMDSGYSSSYAAAAGMHVVICPWLAFGHLLPCLDLAQRLASRGHRVSFVSTPRNISRLPPVRPALAPLVAFVALPLPRVEGLPDGAESTNDVPHDRPDMVELHRRAFDGLAAPFSEFLGTACADWVIVDVFHHWAAAAALEHKVPCAMMLLGSAHMIASIADRRLERAETESPAAAGQGRPAAAPTFEVARMKLIRTKGSSGMSLAERFSLTLSRSSLVVGRSCVEFEPETVPLLSTLRGKPITFLGLMPPLHEGRREDGEDATVRWLDAQPAKSVVYVALGSEVPLGVEKVHELALGLELAGTRFLWALRKPTGVSDADLLPAGFEERTRGRGVVATRWVPQMSILAHAAVGAFLTHCGWNSTIEGLMFGHPLIMLPIFGDQGPNARLIEAKNAGLQVARNDGDGSFDREGVAAAIRAVAVEEESSKVFQAKAKKLQEIVADMACHERYIDGFIQQLRSYKD</sequence>
<dbReference type="InterPro" id="IPR050481">
    <property type="entry name" value="UDP-glycosyltransf_plant"/>
</dbReference>
<proteinExistence type="inferred from homology"/>
<dbReference type="FunFam" id="3.40.50.2000:FF:000088">
    <property type="entry name" value="Glycosyltransferase"/>
    <property type="match status" value="1"/>
</dbReference>
<dbReference type="Proteomes" id="UP000006591">
    <property type="component" value="Chromosome 3"/>
</dbReference>
<feature type="compositionally biased region" description="Polar residues" evidence="4">
    <location>
        <begin position="120"/>
        <end position="132"/>
    </location>
</feature>
<dbReference type="HOGENOM" id="CLU_340220_0_0_1"/>
<dbReference type="InterPro" id="IPR035595">
    <property type="entry name" value="UDP_glycos_trans_CS"/>
</dbReference>
<keyword evidence="3" id="KW-0808">Transferase</keyword>
<dbReference type="PROSITE" id="PS00375">
    <property type="entry name" value="UDPGT"/>
    <property type="match status" value="1"/>
</dbReference>
<dbReference type="InterPro" id="IPR002213">
    <property type="entry name" value="UDP_glucos_trans"/>
</dbReference>
<dbReference type="SUPFAM" id="SSF53756">
    <property type="entry name" value="UDP-Glycosyltransferase/glycogen phosphorylase"/>
    <property type="match status" value="2"/>
</dbReference>
<feature type="signal peptide" evidence="5">
    <location>
        <begin position="1"/>
        <end position="21"/>
    </location>
</feature>
<reference evidence="6" key="2">
    <citation type="submission" date="2018-04" db="EMBL/GenBank/DDBJ databases">
        <title>OnivRS2 (Oryza nivara Reference Sequence Version 2).</title>
        <authorList>
            <person name="Zhang J."/>
            <person name="Kudrna D."/>
            <person name="Lee S."/>
            <person name="Talag J."/>
            <person name="Rajasekar S."/>
            <person name="Welchert J."/>
            <person name="Hsing Y.-I."/>
            <person name="Wing R.A."/>
        </authorList>
    </citation>
    <scope>NUCLEOTIDE SEQUENCE [LARGE SCALE GENOMIC DNA]</scope>
    <source>
        <strain evidence="6">SL10</strain>
    </source>
</reference>
<name>A0A0E0GSF9_ORYNI</name>
<evidence type="ECO:0000256" key="5">
    <source>
        <dbReference type="SAM" id="SignalP"/>
    </source>
</evidence>
<dbReference type="Gene3D" id="3.40.50.2000">
    <property type="entry name" value="Glycogen Phosphorylase B"/>
    <property type="match status" value="3"/>
</dbReference>
<evidence type="ECO:0000256" key="2">
    <source>
        <dbReference type="ARBA" id="ARBA00022676"/>
    </source>
</evidence>
<evidence type="ECO:0000256" key="1">
    <source>
        <dbReference type="ARBA" id="ARBA00009995"/>
    </source>
</evidence>
<feature type="region of interest" description="Disordered" evidence="4">
    <location>
        <begin position="284"/>
        <end position="309"/>
    </location>
</feature>